<reference evidence="1 2" key="1">
    <citation type="submission" date="2024-08" db="EMBL/GenBank/DDBJ databases">
        <title>Insights into the chromosomal genome structure of Flemingia macrophylla.</title>
        <authorList>
            <person name="Ding Y."/>
            <person name="Zhao Y."/>
            <person name="Bi W."/>
            <person name="Wu M."/>
            <person name="Zhao G."/>
            <person name="Gong Y."/>
            <person name="Li W."/>
            <person name="Zhang P."/>
        </authorList>
    </citation>
    <scope>NUCLEOTIDE SEQUENCE [LARGE SCALE GENOMIC DNA]</scope>
    <source>
        <strain evidence="1">DYQJB</strain>
        <tissue evidence="1">Leaf</tissue>
    </source>
</reference>
<evidence type="ECO:0000313" key="1">
    <source>
        <dbReference type="EMBL" id="KAL2329475.1"/>
    </source>
</evidence>
<keyword evidence="2" id="KW-1185">Reference proteome</keyword>
<comment type="caution">
    <text evidence="1">The sequence shown here is derived from an EMBL/GenBank/DDBJ whole genome shotgun (WGS) entry which is preliminary data.</text>
</comment>
<sequence length="53" mass="5722">MKTLGEKTLSNMKVIQKMDVGGVHHRGWGNLFHCRGYVARVGGAARLELAVGA</sequence>
<organism evidence="1 2">
    <name type="scientific">Flemingia macrophylla</name>
    <dbReference type="NCBI Taxonomy" id="520843"/>
    <lineage>
        <taxon>Eukaryota</taxon>
        <taxon>Viridiplantae</taxon>
        <taxon>Streptophyta</taxon>
        <taxon>Embryophyta</taxon>
        <taxon>Tracheophyta</taxon>
        <taxon>Spermatophyta</taxon>
        <taxon>Magnoliopsida</taxon>
        <taxon>eudicotyledons</taxon>
        <taxon>Gunneridae</taxon>
        <taxon>Pentapetalae</taxon>
        <taxon>rosids</taxon>
        <taxon>fabids</taxon>
        <taxon>Fabales</taxon>
        <taxon>Fabaceae</taxon>
        <taxon>Papilionoideae</taxon>
        <taxon>50 kb inversion clade</taxon>
        <taxon>NPAAA clade</taxon>
        <taxon>indigoferoid/millettioid clade</taxon>
        <taxon>Phaseoleae</taxon>
        <taxon>Flemingia</taxon>
    </lineage>
</organism>
<proteinExistence type="predicted"/>
<dbReference type="AlphaFoldDB" id="A0ABD1M112"/>
<dbReference type="Proteomes" id="UP001603857">
    <property type="component" value="Unassembled WGS sequence"/>
</dbReference>
<gene>
    <name evidence="1" type="ORF">Fmac_017056</name>
</gene>
<dbReference type="EMBL" id="JBGMDY010000006">
    <property type="protein sequence ID" value="KAL2329475.1"/>
    <property type="molecule type" value="Genomic_DNA"/>
</dbReference>
<accession>A0ABD1M112</accession>
<name>A0ABD1M112_9FABA</name>
<evidence type="ECO:0000313" key="2">
    <source>
        <dbReference type="Proteomes" id="UP001603857"/>
    </source>
</evidence>
<protein>
    <submittedName>
        <fullName evidence="1">Uncharacterized protein</fullName>
    </submittedName>
</protein>